<feature type="region of interest" description="Disordered" evidence="9">
    <location>
        <begin position="1196"/>
        <end position="1347"/>
    </location>
</feature>
<evidence type="ECO:0000256" key="1">
    <source>
        <dbReference type="ARBA" id="ARBA00004123"/>
    </source>
</evidence>
<evidence type="ECO:0000259" key="14">
    <source>
        <dbReference type="PROSITE" id="PS51377"/>
    </source>
</evidence>
<gene>
    <name evidence="15" type="ORF">HHUSO_G1266</name>
</gene>
<feature type="compositionally biased region" description="Acidic residues" evidence="9">
    <location>
        <begin position="2193"/>
        <end position="2202"/>
    </location>
</feature>
<dbReference type="SMART" id="SM01196">
    <property type="entry name" value="FERM_C"/>
    <property type="match status" value="1"/>
</dbReference>
<protein>
    <submittedName>
        <fullName evidence="15">Tyrosine-protein phosphatase non-receptor type 13-like isoform X2</fullName>
    </submittedName>
</protein>
<feature type="compositionally biased region" description="Low complexity" evidence="9">
    <location>
        <begin position="421"/>
        <end position="432"/>
    </location>
</feature>
<dbReference type="InterPro" id="IPR019748">
    <property type="entry name" value="FERM_central"/>
</dbReference>
<dbReference type="PANTHER" id="PTHR46900">
    <property type="entry name" value="TYROSINE-PROTEIN PHOSPHATASE NON-RECEPTOR TYPE 13"/>
    <property type="match status" value="1"/>
</dbReference>
<dbReference type="Pfam" id="PF00595">
    <property type="entry name" value="PDZ"/>
    <property type="match status" value="6"/>
</dbReference>
<evidence type="ECO:0000313" key="16">
    <source>
        <dbReference type="Proteomes" id="UP001369086"/>
    </source>
</evidence>
<evidence type="ECO:0000259" key="10">
    <source>
        <dbReference type="PROSITE" id="PS50055"/>
    </source>
</evidence>
<sequence>MGAVTIPSYNLFHGKMHVSLAEALEVRGEPLQEDEIWAILSQSAESLQELLRKADLAALGFIISPWSLLLLPSGNVSFTDENVAHQDIQAFTAPEIHQGQSLSSLSDIEKIHIYSLGMTLFWGADYEVPQSQPMKLGEHLNSMLLNMCEDTVYTRVSVRTVLDACSAHIRNTNCEPSFCYVRKLVRLVLGSLTGLDGLLSSCDKEALPDRSREIRERLRGKGLPSGRSTTPNAMEKYKARFHEQASLNRGLSKSMGFLAIGNKLREEEDCPPSTSSDYNSGHEDMVDESHQQGVKLDRMDKRPLYHNGDYGYSKKHWASSMDLDYPDPAVVRHAGMDDRVTVRPKSASRAKEARHSDYGGVTGTLGARKAHHLSELSVCSALSNAYDRIKDRQKKLHMLREAMDVDDPLKVHRRYHSDAYSTSSESPSVISSDPDYRQVRRLEDNRRYSSQAVLADHDVVSLASHVSLRHRQYELPSEENLVSQEMMLKRQEQEMQRLQAQMAHRRFKLSLYPGDLPRASMLDVTRDPLRDIALETTLTQRKLKNFFGPEFVKMTSEPSVTLDVPTSILTKKGKGEDLRRKVNILLLSGQRLELTCDTKSICKDVFDMVVAQIGLVEHHLFGLAYLKENEFFFADPDLKLSKVAPEGWKDDPKKKKTVVNFNLFFRIKFFVDDINLIQHTLTKHQYYLQLRRDILEERMRCDEETTLLLASLALQAEFGDYQPEVHGKAYFRLEHYLATTVLEKVDQSFIKEELPKLHSTYFGASEKETEFEFLKVCQKLPEYGVHFHRVLPEKKSQTGIMLGVCSKGVLIFEMHNGARTPVLRFPWRETKKISFTKKKISLQNTSDEIKHLFQTDSSKTCQYLLHLSSAQHKFYLQMKTRQSNQELQDIESSSLSHLNDHSGSAGVLPMGRAVSTVSLATSNISRPFDQPHPTQAENLKRTYCSELSLNKLLPGRPQSTVEPTNPRVMMSKSYHNLCQVPESPEGRAPPYNSQSQSSLNRINLAASMEGVRTLPSHHRARSDTASITVAGKPNNVFSSKTLADSRRSPGKRQLGCDSSSFEDTGQAYVIGVSMHSSGMPSTPGPLNANETLKQKLNALPSAEREITRVNLKKDVKYGLGFQIVGGENTGRMDLGTLISSITPSGPADLDGRLKPGDRLLSVNHVSLEGVAHDAAVEMLQNAPDDVTLVVSQPKERLYQEPSSATSHHKTRGHARSPGKRQEHEEESSSEEHTRLQGHQRATSGASSAVSLSRRKGSVSSQDSRTESASLSQSHSNGFNRNQVADGSMPPPPPYHSERTVPAEMLLPSGSKSRKVKSPESSKDLDYSDRGDSDMDEDTYSSSQEQQVLKEISPASTIGKISGNAHPVNDLKPGDLFEVELSKKDNSLGISVTGGVNTTVRHGGIYVKAIIPKGAAELDARIKKGDRVLSVDGKRLDGATHKQAVETLRETGQVVRLLLEKGQLPATSVHAPVTPQCTPPCKTDGQAEPGVKKETVTMAKDYSFVTEDNVFEVKLLKNTSGLGFSFCREENLPQEPVNPSVVRVKKLFPGQPAAESGRIEVGDVILRVNNTALKGLSQHEVISALRGTCQEVTLLLCRPKPGILPNIDPSLLTPLASPRKDPQGKSDSSLSRDVLPQADLSDSSAEEEEDEVDNGEFQRLQLKSPSRRDSYSDSTDNDEVGKAFSPPQEKSSEAWDPSIYQTPGNALAFPSSRYETPCTLEDTMRTVYYSPQQSLSKPEFNHSNPPSPVPPDQPEPEVPSPTPLDDHYISSSSGSQSPASLPHQHKGEVTSPLQHQYFNNVEEIGEFEPEVELHVSLIKSEKGSLGFTVTKGSDDISCYIHDIIQDPAKSDGRLRPGDRLITVNNTDVTNMSHTEAVNFLRTTSKVVDLVLGRVLEIPKPPIELHMLPDITLQCQGGEELGLMLGGGSDSPYQVIYVADIVPGSFTSMEGSLRQLDLIHYINGVSTRELSLHESERLLELPLPTVILKATRDGQPVIPAAKKSLSLNNNLGPKINGSTNVNGYPHGEDSSESEGGIIHLELNKPATGGLGFSVVGGEKGFFVKSITPGGIADTTGDLQVGDRLLQVNGESMIGVSHTKAVTTIRKAKGLVQLSVSRAPPQSENPYLLMNAVKYSCNPDADLDIDRDGNVVQFLLKDVQHGVQKHQAQNTENTSPDIFTADYASQLLEVMKSEEEALQSEDTDCDGSSLPEDSPETTRRNSCRKEDVVEVPAPDSSDKPPQQAPMGNPDEDEITWGSDELPIESLKQDPTEDGPLITEEELTSLPLVRVVPEGCFTGSKLKGVIRMLRGLLDQKIPLEEFENLQNLQPLDECLIGQTKENRKKNRYKNILPYDATRVCLGNHGGYINASFIKMPVKDEEFVYVACQGPLPNTLADFWQMVWEQKSNVIAMMTQEVEGGKVKCQRYWPDTPRTAAMVDDRLQLTLLKHQHLGNFILRLIEVKDVQTGEIQHVTHLNFTGWPDHGTPSEPEQLLTFISYMRHIHQSGPIITHCSAGIGRSGTLICIDVVLGLISKDVDFDISDVVRTMRLQRHGMIQTEEQYVFCYQVILYVLRCLQAEEKISG</sequence>
<proteinExistence type="inferred from homology"/>
<feature type="compositionally biased region" description="Basic and acidic residues" evidence="9">
    <location>
        <begin position="1316"/>
        <end position="1332"/>
    </location>
</feature>
<evidence type="ECO:0000256" key="6">
    <source>
        <dbReference type="ARBA" id="ARBA00023212"/>
    </source>
</evidence>
<feature type="compositionally biased region" description="Low complexity" evidence="9">
    <location>
        <begin position="1769"/>
        <end position="1779"/>
    </location>
</feature>
<dbReference type="SUPFAM" id="SSF50156">
    <property type="entry name" value="PDZ domain-like"/>
    <property type="match status" value="6"/>
</dbReference>
<dbReference type="InterPro" id="IPR003595">
    <property type="entry name" value="Tyr_Pase_cat"/>
</dbReference>
<evidence type="ECO:0000259" key="13">
    <source>
        <dbReference type="PROSITE" id="PS50106"/>
    </source>
</evidence>
<dbReference type="InterPro" id="IPR019749">
    <property type="entry name" value="Band_41_domain"/>
</dbReference>
<dbReference type="PROSITE" id="PS51377">
    <property type="entry name" value="KIND"/>
    <property type="match status" value="1"/>
</dbReference>
<dbReference type="InterPro" id="IPR052074">
    <property type="entry name" value="NonRcpt_TyrProt_Phosphatase"/>
</dbReference>
<dbReference type="Proteomes" id="UP001369086">
    <property type="component" value="Unassembled WGS sequence"/>
</dbReference>
<evidence type="ECO:0000256" key="8">
    <source>
        <dbReference type="SAM" id="Coils"/>
    </source>
</evidence>
<feature type="compositionally biased region" description="Polar residues" evidence="9">
    <location>
        <begin position="1239"/>
        <end position="1250"/>
    </location>
</feature>
<comment type="subcellular location">
    <subcellularLocation>
        <location evidence="2">Cytoplasm</location>
        <location evidence="2">Cytoskeleton</location>
    </subcellularLocation>
    <subcellularLocation>
        <location evidence="1">Nucleus</location>
    </subcellularLocation>
</comment>
<keyword evidence="7" id="KW-0539">Nucleus</keyword>
<dbReference type="CDD" id="cd06792">
    <property type="entry name" value="PDZ2-PTPN13_FRMPD2-like"/>
    <property type="match status" value="1"/>
</dbReference>
<dbReference type="Gene3D" id="2.30.29.30">
    <property type="entry name" value="Pleckstrin-homology domain (PH domain)/Phosphotyrosine-binding domain (PTB)"/>
    <property type="match status" value="1"/>
</dbReference>
<dbReference type="InterPro" id="IPR036034">
    <property type="entry name" value="PDZ_sf"/>
</dbReference>
<dbReference type="InterPro" id="IPR011019">
    <property type="entry name" value="KIND_dom"/>
</dbReference>
<dbReference type="PRINTS" id="PR00935">
    <property type="entry name" value="BAND41"/>
</dbReference>
<dbReference type="SMART" id="SM00228">
    <property type="entry name" value="PDZ"/>
    <property type="match status" value="6"/>
</dbReference>
<dbReference type="CDD" id="cd06696">
    <property type="entry name" value="PDZ4_PTPN13-like"/>
    <property type="match status" value="1"/>
</dbReference>
<dbReference type="InterPro" id="IPR011993">
    <property type="entry name" value="PH-like_dom_sf"/>
</dbReference>
<dbReference type="Pfam" id="PF00373">
    <property type="entry name" value="FERM_M"/>
    <property type="match status" value="1"/>
</dbReference>
<keyword evidence="8" id="KW-0175">Coiled coil</keyword>
<dbReference type="PROSITE" id="PS50106">
    <property type="entry name" value="PDZ"/>
    <property type="match status" value="6"/>
</dbReference>
<dbReference type="InterPro" id="IPR035963">
    <property type="entry name" value="FERM_2"/>
</dbReference>
<dbReference type="CDD" id="cd17195">
    <property type="entry name" value="FERM_F1_PTPN13"/>
    <property type="match status" value="1"/>
</dbReference>
<feature type="coiled-coil region" evidence="8">
    <location>
        <begin position="481"/>
        <end position="508"/>
    </location>
</feature>
<feature type="region of interest" description="Disordered" evidence="9">
    <location>
        <begin position="417"/>
        <end position="436"/>
    </location>
</feature>
<dbReference type="Gene3D" id="3.90.190.10">
    <property type="entry name" value="Protein tyrosine phosphatase superfamily"/>
    <property type="match status" value="1"/>
</dbReference>
<evidence type="ECO:0000256" key="5">
    <source>
        <dbReference type="ARBA" id="ARBA00022737"/>
    </source>
</evidence>
<dbReference type="EMBL" id="JAHFZB010000001">
    <property type="protein sequence ID" value="KAK6494658.1"/>
    <property type="molecule type" value="Genomic_DNA"/>
</dbReference>
<dbReference type="InterPro" id="IPR012153">
    <property type="entry name" value="PTPN13"/>
</dbReference>
<feature type="domain" description="PDZ" evidence="13">
    <location>
        <begin position="1377"/>
        <end position="1462"/>
    </location>
</feature>
<dbReference type="InterPro" id="IPR014352">
    <property type="entry name" value="FERM/acyl-CoA-bd_prot_sf"/>
</dbReference>
<feature type="domain" description="Tyrosine-protein phosphatase" evidence="10">
    <location>
        <begin position="2314"/>
        <end position="2568"/>
    </location>
</feature>
<evidence type="ECO:0000256" key="3">
    <source>
        <dbReference type="ARBA" id="ARBA00009649"/>
    </source>
</evidence>
<feature type="compositionally biased region" description="Basic and acidic residues" evidence="9">
    <location>
        <begin position="2213"/>
        <end position="2225"/>
    </location>
</feature>
<dbReference type="CDD" id="cd14597">
    <property type="entry name" value="PTPc-N13"/>
    <property type="match status" value="1"/>
</dbReference>
<organism evidence="15 16">
    <name type="scientific">Huso huso</name>
    <name type="common">Beluga</name>
    <name type="synonym">Acipenser huso</name>
    <dbReference type="NCBI Taxonomy" id="61971"/>
    <lineage>
        <taxon>Eukaryota</taxon>
        <taxon>Metazoa</taxon>
        <taxon>Chordata</taxon>
        <taxon>Craniata</taxon>
        <taxon>Vertebrata</taxon>
        <taxon>Euteleostomi</taxon>
        <taxon>Actinopterygii</taxon>
        <taxon>Chondrostei</taxon>
        <taxon>Acipenseriformes</taxon>
        <taxon>Acipenseridae</taxon>
        <taxon>Huso</taxon>
    </lineage>
</organism>
<dbReference type="CDD" id="cd23072">
    <property type="entry name" value="PDZ1_PTPN13-like"/>
    <property type="match status" value="1"/>
</dbReference>
<feature type="domain" description="PDZ" evidence="13">
    <location>
        <begin position="2037"/>
        <end position="2117"/>
    </location>
</feature>
<keyword evidence="16" id="KW-1185">Reference proteome</keyword>
<comment type="caution">
    <text evidence="15">The sequence shown here is derived from an EMBL/GenBank/DDBJ whole genome shotgun (WGS) entry which is preliminary data.</text>
</comment>
<evidence type="ECO:0000256" key="7">
    <source>
        <dbReference type="ARBA" id="ARBA00023242"/>
    </source>
</evidence>
<dbReference type="InterPro" id="IPR029071">
    <property type="entry name" value="Ubiquitin-like_domsf"/>
</dbReference>
<dbReference type="InterPro" id="IPR018980">
    <property type="entry name" value="FERM_PH-like_C"/>
</dbReference>
<feature type="compositionally biased region" description="Pro residues" evidence="9">
    <location>
        <begin position="1744"/>
        <end position="1761"/>
    </location>
</feature>
<dbReference type="Gene3D" id="1.10.510.10">
    <property type="entry name" value="Transferase(Phosphotransferase) domain 1"/>
    <property type="match status" value="1"/>
</dbReference>
<dbReference type="PANTHER" id="PTHR46900:SF1">
    <property type="entry name" value="TYROSINE-PROTEIN PHOSPHATASE NON-RECEPTOR TYPE 13"/>
    <property type="match status" value="1"/>
</dbReference>
<keyword evidence="6" id="KW-0206">Cytoskeleton</keyword>
<dbReference type="Pfam" id="PF00102">
    <property type="entry name" value="Y_phosphatase"/>
    <property type="match status" value="1"/>
</dbReference>
<dbReference type="InterPro" id="IPR011009">
    <property type="entry name" value="Kinase-like_dom_sf"/>
</dbReference>
<evidence type="ECO:0000256" key="9">
    <source>
        <dbReference type="SAM" id="MobiDB-lite"/>
    </source>
</evidence>
<evidence type="ECO:0000256" key="4">
    <source>
        <dbReference type="ARBA" id="ARBA00022490"/>
    </source>
</evidence>
<keyword evidence="4" id="KW-0963">Cytoplasm</keyword>
<feature type="region of interest" description="Disordered" evidence="9">
    <location>
        <begin position="2191"/>
        <end position="2253"/>
    </location>
</feature>
<dbReference type="PIRSF" id="PIRSF000933">
    <property type="entry name" value="Tyr-Ptase_nr13"/>
    <property type="match status" value="1"/>
</dbReference>
<dbReference type="InterPro" id="IPR029021">
    <property type="entry name" value="Prot-tyrosine_phosphatase-like"/>
</dbReference>
<dbReference type="CDD" id="cd06695">
    <property type="entry name" value="PDZ3_PTPN13_FRMPD2-like"/>
    <property type="match status" value="1"/>
</dbReference>
<dbReference type="SUPFAM" id="SSF50729">
    <property type="entry name" value="PH domain-like"/>
    <property type="match status" value="1"/>
</dbReference>
<feature type="domain" description="PDZ" evidence="13">
    <location>
        <begin position="1108"/>
        <end position="1194"/>
    </location>
</feature>
<feature type="compositionally biased region" description="Polar residues" evidence="9">
    <location>
        <begin position="1257"/>
        <end position="1284"/>
    </location>
</feature>
<dbReference type="InterPro" id="IPR000299">
    <property type="entry name" value="FERM_domain"/>
</dbReference>
<keyword evidence="5" id="KW-0677">Repeat</keyword>
<feature type="domain" description="FERM" evidence="12">
    <location>
        <begin position="580"/>
        <end position="879"/>
    </location>
</feature>
<feature type="domain" description="Tyrosine specific protein phosphatases" evidence="11">
    <location>
        <begin position="2490"/>
        <end position="2559"/>
    </location>
</feature>
<dbReference type="SUPFAM" id="SSF47031">
    <property type="entry name" value="Second domain of FERM"/>
    <property type="match status" value="1"/>
</dbReference>
<feature type="compositionally biased region" description="Basic residues" evidence="9">
    <location>
        <begin position="1206"/>
        <end position="1218"/>
    </location>
</feature>
<dbReference type="SMART" id="SM00194">
    <property type="entry name" value="PTPc"/>
    <property type="match status" value="1"/>
</dbReference>
<accession>A0ABR1AC29</accession>
<dbReference type="Gene3D" id="3.10.20.90">
    <property type="entry name" value="Phosphatidylinositol 3-kinase Catalytic Subunit, Chain A, domain 1"/>
    <property type="match status" value="1"/>
</dbReference>
<evidence type="ECO:0000259" key="11">
    <source>
        <dbReference type="PROSITE" id="PS50056"/>
    </source>
</evidence>
<dbReference type="CDD" id="cd14473">
    <property type="entry name" value="FERM_B-lobe"/>
    <property type="match status" value="1"/>
</dbReference>
<feature type="domain" description="PDZ" evidence="13">
    <location>
        <begin position="1511"/>
        <end position="1599"/>
    </location>
</feature>
<dbReference type="SMART" id="SM00295">
    <property type="entry name" value="B41"/>
    <property type="match status" value="1"/>
</dbReference>
<dbReference type="SMART" id="SM00750">
    <property type="entry name" value="KIND"/>
    <property type="match status" value="1"/>
</dbReference>
<dbReference type="Gene3D" id="2.30.42.10">
    <property type="match status" value="6"/>
</dbReference>
<dbReference type="CDD" id="cd13187">
    <property type="entry name" value="FERM_C_PTPH13"/>
    <property type="match status" value="1"/>
</dbReference>
<feature type="domain" description="PDZ" evidence="13">
    <location>
        <begin position="1908"/>
        <end position="1992"/>
    </location>
</feature>
<dbReference type="SUPFAM" id="SSF56112">
    <property type="entry name" value="Protein kinase-like (PK-like)"/>
    <property type="match status" value="1"/>
</dbReference>
<feature type="region of interest" description="Disordered" evidence="9">
    <location>
        <begin position="1612"/>
        <end position="1711"/>
    </location>
</feature>
<dbReference type="SUPFAM" id="SSF54236">
    <property type="entry name" value="Ubiquitin-like"/>
    <property type="match status" value="1"/>
</dbReference>
<dbReference type="Pfam" id="PF09380">
    <property type="entry name" value="FERM_C"/>
    <property type="match status" value="1"/>
</dbReference>
<dbReference type="Pfam" id="PF09379">
    <property type="entry name" value="FERM_N"/>
    <property type="match status" value="1"/>
</dbReference>
<dbReference type="PROSITE" id="PS50055">
    <property type="entry name" value="TYR_PHOSPHATASE_PTP"/>
    <property type="match status" value="1"/>
</dbReference>
<dbReference type="PROSITE" id="PS50057">
    <property type="entry name" value="FERM_3"/>
    <property type="match status" value="1"/>
</dbReference>
<evidence type="ECO:0000259" key="12">
    <source>
        <dbReference type="PROSITE" id="PS50057"/>
    </source>
</evidence>
<feature type="domain" description="KIND" evidence="14">
    <location>
        <begin position="18"/>
        <end position="202"/>
    </location>
</feature>
<dbReference type="CDD" id="cd23060">
    <property type="entry name" value="PDZ5_DrPTPN13-like"/>
    <property type="match status" value="1"/>
</dbReference>
<reference evidence="15 16" key="1">
    <citation type="submission" date="2021-05" db="EMBL/GenBank/DDBJ databases">
        <authorList>
            <person name="Zahm M."/>
            <person name="Klopp C."/>
            <person name="Cabau C."/>
            <person name="Kuhl H."/>
            <person name="Suciu R."/>
            <person name="Ciorpac M."/>
            <person name="Holostenco D."/>
            <person name="Gessner J."/>
            <person name="Wuertz S."/>
            <person name="Hohne C."/>
            <person name="Stock M."/>
            <person name="Gislard M."/>
            <person name="Lluch J."/>
            <person name="Milhes M."/>
            <person name="Lampietro C."/>
            <person name="Lopez Roques C."/>
            <person name="Donnadieu C."/>
            <person name="Du K."/>
            <person name="Schartl M."/>
            <person name="Guiguen Y."/>
        </authorList>
    </citation>
    <scope>NUCLEOTIDE SEQUENCE [LARGE SCALE GENOMIC DNA]</scope>
    <source>
        <strain evidence="15">Hh-F2</strain>
        <tissue evidence="15">Blood</tissue>
    </source>
</reference>
<dbReference type="InterPro" id="IPR018979">
    <property type="entry name" value="FERM_N"/>
</dbReference>
<feature type="domain" description="PDZ" evidence="13">
    <location>
        <begin position="1813"/>
        <end position="1894"/>
    </location>
</feature>
<dbReference type="Pfam" id="PF16599">
    <property type="entry name" value="PTN13_u3"/>
    <property type="match status" value="1"/>
</dbReference>
<dbReference type="SUPFAM" id="SSF52799">
    <property type="entry name" value="(Phosphotyrosine protein) phosphatases II"/>
    <property type="match status" value="1"/>
</dbReference>
<feature type="compositionally biased region" description="Acidic residues" evidence="9">
    <location>
        <begin position="1643"/>
        <end position="1653"/>
    </location>
</feature>
<dbReference type="SMART" id="SM00404">
    <property type="entry name" value="PTPc_motif"/>
    <property type="match status" value="1"/>
</dbReference>
<evidence type="ECO:0000256" key="2">
    <source>
        <dbReference type="ARBA" id="ARBA00004245"/>
    </source>
</evidence>
<evidence type="ECO:0000313" key="15">
    <source>
        <dbReference type="EMBL" id="KAK6494658.1"/>
    </source>
</evidence>
<dbReference type="Gene3D" id="1.20.80.10">
    <property type="match status" value="1"/>
</dbReference>
<dbReference type="PROSITE" id="PS50056">
    <property type="entry name" value="TYR_PHOSPHATASE_2"/>
    <property type="match status" value="1"/>
</dbReference>
<feature type="region of interest" description="Disordered" evidence="9">
    <location>
        <begin position="1730"/>
        <end position="1787"/>
    </location>
</feature>
<dbReference type="InterPro" id="IPR000387">
    <property type="entry name" value="Tyr_Pase_dom"/>
</dbReference>
<dbReference type="InterPro" id="IPR000242">
    <property type="entry name" value="PTP_cat"/>
</dbReference>
<feature type="compositionally biased region" description="Polar residues" evidence="9">
    <location>
        <begin position="1730"/>
        <end position="1743"/>
    </location>
</feature>
<comment type="similarity">
    <text evidence="3">Belongs to the protein-tyrosine phosphatase family. Non-receptor class subfamily.</text>
</comment>
<dbReference type="InterPro" id="IPR001478">
    <property type="entry name" value="PDZ"/>
</dbReference>
<name>A0ABR1AC29_HUSHU</name>
<dbReference type="PRINTS" id="PR00700">
    <property type="entry name" value="PRTYPHPHTASE"/>
</dbReference>